<reference evidence="2 3" key="1">
    <citation type="submission" date="2020-12" db="EMBL/GenBank/DDBJ databases">
        <title>FDA dAtabase for Regulatory Grade micrObial Sequences (FDA-ARGOS): Supporting development and validation of Infectious Disease Dx tests.</title>
        <authorList>
            <person name="Minogue T."/>
            <person name="Wolcott M."/>
            <person name="Wasieloski L."/>
            <person name="Aguilar W."/>
            <person name="Moore D."/>
            <person name="Jaissle J."/>
            <person name="Tallon L."/>
            <person name="Sadzewicz L."/>
            <person name="Zhao X."/>
            <person name="Boylan J."/>
            <person name="Ott S."/>
            <person name="Bowen H."/>
            <person name="Vavikolanu K."/>
            <person name="Mehta A."/>
            <person name="Aluvathingal J."/>
            <person name="Nadendla S."/>
            <person name="Yan Y."/>
            <person name="Sichtig H."/>
        </authorList>
    </citation>
    <scope>NUCLEOTIDE SEQUENCE [LARGE SCALE GENOMIC DNA]</scope>
    <source>
        <strain evidence="2 3">FDAARGOS_949</strain>
    </source>
</reference>
<evidence type="ECO:0000256" key="1">
    <source>
        <dbReference type="SAM" id="SignalP"/>
    </source>
</evidence>
<keyword evidence="1" id="KW-0732">Signal</keyword>
<evidence type="ECO:0008006" key="4">
    <source>
        <dbReference type="Google" id="ProtNLM"/>
    </source>
</evidence>
<dbReference type="Proteomes" id="UP000594892">
    <property type="component" value="Chromosome 1"/>
</dbReference>
<gene>
    <name evidence="2" type="ORF">I6H06_11330</name>
</gene>
<evidence type="ECO:0000313" key="2">
    <source>
        <dbReference type="EMBL" id="QPQ90157.1"/>
    </source>
</evidence>
<proteinExistence type="predicted"/>
<organism evidence="2 3">
    <name type="scientific">Burkholderia glumae</name>
    <name type="common">Pseudomonas glumae</name>
    <dbReference type="NCBI Taxonomy" id="337"/>
    <lineage>
        <taxon>Bacteria</taxon>
        <taxon>Pseudomonadati</taxon>
        <taxon>Pseudomonadota</taxon>
        <taxon>Betaproteobacteria</taxon>
        <taxon>Burkholderiales</taxon>
        <taxon>Burkholderiaceae</taxon>
        <taxon>Burkholderia</taxon>
    </lineage>
</organism>
<feature type="signal peptide" evidence="1">
    <location>
        <begin position="1"/>
        <end position="32"/>
    </location>
</feature>
<feature type="chain" id="PRO_5042844992" description="Phasin domain-containing protein" evidence="1">
    <location>
        <begin position="33"/>
        <end position="182"/>
    </location>
</feature>
<dbReference type="AlphaFoldDB" id="A0AAQ0BSL0"/>
<protein>
    <recommendedName>
        <fullName evidence="4">Phasin domain-containing protein</fullName>
    </recommendedName>
</protein>
<evidence type="ECO:0000313" key="3">
    <source>
        <dbReference type="Proteomes" id="UP000594892"/>
    </source>
</evidence>
<dbReference type="EMBL" id="CP065600">
    <property type="protein sequence ID" value="QPQ90157.1"/>
    <property type="molecule type" value="Genomic_DNA"/>
</dbReference>
<sequence length="182" mass="18683">MNTAPMQTPLILMRAAAQIGAGMAAYGTQAFAAAVSPDTGASWPAALARTLDFANQCSKTGTAAFNAVWQAQRDTLGLDAAARALRALNSVQTDTASTWNELSTRATADGATGLREWLLAASKARDADDLTLGTFLFLQQWQDMMKTAGTGVAGLASRAAGASLEALRGSLQDSAPDAASAS</sequence>
<name>A0AAQ0BSL0_BURGL</name>
<accession>A0AAQ0BSL0</accession>
<dbReference type="RefSeq" id="WP_012733796.1">
    <property type="nucleotide sequence ID" value="NZ_CP033642.1"/>
</dbReference>